<dbReference type="GO" id="GO:0042597">
    <property type="term" value="C:periplasmic space"/>
    <property type="evidence" value="ECO:0007669"/>
    <property type="project" value="UniProtKB-SubCell"/>
</dbReference>
<evidence type="ECO:0000256" key="3">
    <source>
        <dbReference type="ARBA" id="ARBA00022764"/>
    </source>
</evidence>
<keyword evidence="8" id="KW-1185">Reference proteome</keyword>
<dbReference type="InterPro" id="IPR033138">
    <property type="entry name" value="Cu_oxidase_CS"/>
</dbReference>
<dbReference type="GO" id="GO:0009055">
    <property type="term" value="F:electron transfer activity"/>
    <property type="evidence" value="ECO:0007669"/>
    <property type="project" value="InterPro"/>
</dbReference>
<dbReference type="Pfam" id="PF00127">
    <property type="entry name" value="Copper-bind"/>
    <property type="match status" value="1"/>
</dbReference>
<dbReference type="AlphaFoldDB" id="A0A7W8HFU5"/>
<reference evidence="7 8" key="1">
    <citation type="submission" date="2020-08" db="EMBL/GenBank/DDBJ databases">
        <title>Genomic Encyclopedia of Type Strains, Phase IV (KMG-IV): sequencing the most valuable type-strain genomes for metagenomic binning, comparative biology and taxonomic classification.</title>
        <authorList>
            <person name="Goeker M."/>
        </authorList>
    </citation>
    <scope>NUCLEOTIDE SEQUENCE [LARGE SCALE GENOMIC DNA]</scope>
    <source>
        <strain evidence="7 8">DSM 29781</strain>
    </source>
</reference>
<feature type="signal peptide" evidence="5">
    <location>
        <begin position="1"/>
        <end position="19"/>
    </location>
</feature>
<dbReference type="SUPFAM" id="SSF49503">
    <property type="entry name" value="Cupredoxins"/>
    <property type="match status" value="1"/>
</dbReference>
<name>A0A7W8HFU5_9BURK</name>
<evidence type="ECO:0000256" key="5">
    <source>
        <dbReference type="SAM" id="SignalP"/>
    </source>
</evidence>
<organism evidence="7 8">
    <name type="scientific">Quisquiliibacterium transsilvanicum</name>
    <dbReference type="NCBI Taxonomy" id="1549638"/>
    <lineage>
        <taxon>Bacteria</taxon>
        <taxon>Pseudomonadati</taxon>
        <taxon>Pseudomonadota</taxon>
        <taxon>Betaproteobacteria</taxon>
        <taxon>Burkholderiales</taxon>
        <taxon>Burkholderiaceae</taxon>
        <taxon>Quisquiliibacterium</taxon>
    </lineage>
</organism>
<sequence length="175" mass="19110">MCGALLAAGLFAMSAPVLAHGEKPHSGTKSRAPAEQTAWGIAAEPAAVTRTILIGMNDRLRFVPDRFEVREGETVRLRVRNSGRLMHELVLGTRSELDAHSALMARFPGMEHDEPHMAHVAPGRSGEILWTFNRPGDFEFACLIAGHYQAGMTGTIRVLPASPSSTEGRKQDERR</sequence>
<dbReference type="InterPro" id="IPR000923">
    <property type="entry name" value="BlueCu_1"/>
</dbReference>
<keyword evidence="5" id="KW-0732">Signal</keyword>
<comment type="caution">
    <text evidence="7">The sequence shown here is derived from an EMBL/GenBank/DDBJ whole genome shotgun (WGS) entry which is preliminary data.</text>
</comment>
<gene>
    <name evidence="7" type="ORF">HNQ70_001224</name>
</gene>
<dbReference type="InterPro" id="IPR008972">
    <property type="entry name" value="Cupredoxin"/>
</dbReference>
<dbReference type="Gene3D" id="2.60.40.420">
    <property type="entry name" value="Cupredoxins - blue copper proteins"/>
    <property type="match status" value="1"/>
</dbReference>
<evidence type="ECO:0000256" key="1">
    <source>
        <dbReference type="ARBA" id="ARBA00004418"/>
    </source>
</evidence>
<keyword evidence="2" id="KW-0479">Metal-binding</keyword>
<evidence type="ECO:0000256" key="4">
    <source>
        <dbReference type="ARBA" id="ARBA00023008"/>
    </source>
</evidence>
<evidence type="ECO:0000259" key="6">
    <source>
        <dbReference type="Pfam" id="PF00127"/>
    </source>
</evidence>
<protein>
    <submittedName>
        <fullName evidence="7">Putative cupredoxin-like copper-binding protein</fullName>
    </submittedName>
</protein>
<evidence type="ECO:0000256" key="2">
    <source>
        <dbReference type="ARBA" id="ARBA00022723"/>
    </source>
</evidence>
<dbReference type="PANTHER" id="PTHR38439">
    <property type="entry name" value="AURACYANIN-B"/>
    <property type="match status" value="1"/>
</dbReference>
<dbReference type="PANTHER" id="PTHR38439:SF3">
    <property type="entry name" value="COPPER-RESISTANT CUPROPROTEIN COPI"/>
    <property type="match status" value="1"/>
</dbReference>
<keyword evidence="4" id="KW-0186">Copper</keyword>
<dbReference type="InterPro" id="IPR050845">
    <property type="entry name" value="Cu-binding_ET"/>
</dbReference>
<dbReference type="EMBL" id="JACHGB010000002">
    <property type="protein sequence ID" value="MBB5271220.1"/>
    <property type="molecule type" value="Genomic_DNA"/>
</dbReference>
<proteinExistence type="predicted"/>
<dbReference type="CDD" id="cd04211">
    <property type="entry name" value="Cupredoxin_like_2"/>
    <property type="match status" value="1"/>
</dbReference>
<keyword evidence="3" id="KW-0574">Periplasm</keyword>
<accession>A0A7W8HFU5</accession>
<evidence type="ECO:0000313" key="7">
    <source>
        <dbReference type="EMBL" id="MBB5271220.1"/>
    </source>
</evidence>
<feature type="domain" description="Blue (type 1) copper" evidence="6">
    <location>
        <begin position="57"/>
        <end position="158"/>
    </location>
</feature>
<feature type="chain" id="PRO_5031060791" evidence="5">
    <location>
        <begin position="20"/>
        <end position="175"/>
    </location>
</feature>
<dbReference type="GO" id="GO:0005507">
    <property type="term" value="F:copper ion binding"/>
    <property type="evidence" value="ECO:0007669"/>
    <property type="project" value="InterPro"/>
</dbReference>
<dbReference type="PROSITE" id="PS00079">
    <property type="entry name" value="MULTICOPPER_OXIDASE1"/>
    <property type="match status" value="1"/>
</dbReference>
<dbReference type="Proteomes" id="UP000532440">
    <property type="component" value="Unassembled WGS sequence"/>
</dbReference>
<comment type="subcellular location">
    <subcellularLocation>
        <location evidence="1">Periplasm</location>
    </subcellularLocation>
</comment>
<evidence type="ECO:0000313" key="8">
    <source>
        <dbReference type="Proteomes" id="UP000532440"/>
    </source>
</evidence>